<name>A0A2W5L4Y8_SPHMC</name>
<keyword evidence="2" id="KW-0732">Signal</keyword>
<dbReference type="Gene3D" id="2.160.20.10">
    <property type="entry name" value="Single-stranded right-handed beta-helix, Pectin lyase-like"/>
    <property type="match status" value="1"/>
</dbReference>
<protein>
    <recommendedName>
        <fullName evidence="5">Filamentous haemagglutinin FhaB/tRNA nuclease CdiA-like TPS domain-containing protein</fullName>
    </recommendedName>
</protein>
<evidence type="ECO:0000256" key="1">
    <source>
        <dbReference type="SAM" id="MobiDB-lite"/>
    </source>
</evidence>
<dbReference type="InterPro" id="IPR012334">
    <property type="entry name" value="Pectin_lyas_fold"/>
</dbReference>
<accession>A0A2W5L4Y8</accession>
<feature type="region of interest" description="Disordered" evidence="1">
    <location>
        <begin position="719"/>
        <end position="741"/>
    </location>
</feature>
<gene>
    <name evidence="3" type="ORF">DI569_01065</name>
</gene>
<comment type="caution">
    <text evidence="3">The sequence shown here is derived from an EMBL/GenBank/DDBJ whole genome shotgun (WGS) entry which is preliminary data.</text>
</comment>
<feature type="chain" id="PRO_5015854586" description="Filamentous haemagglutinin FhaB/tRNA nuclease CdiA-like TPS domain-containing protein" evidence="2">
    <location>
        <begin position="22"/>
        <end position="1894"/>
    </location>
</feature>
<dbReference type="EMBL" id="QFPJ01000002">
    <property type="protein sequence ID" value="PZQ24451.1"/>
    <property type="molecule type" value="Genomic_DNA"/>
</dbReference>
<evidence type="ECO:0008006" key="5">
    <source>
        <dbReference type="Google" id="ProtNLM"/>
    </source>
</evidence>
<evidence type="ECO:0000256" key="2">
    <source>
        <dbReference type="SAM" id="SignalP"/>
    </source>
</evidence>
<feature type="compositionally biased region" description="Gly residues" evidence="1">
    <location>
        <begin position="719"/>
        <end position="736"/>
    </location>
</feature>
<dbReference type="Proteomes" id="UP000248597">
    <property type="component" value="Unassembled WGS sequence"/>
</dbReference>
<evidence type="ECO:0000313" key="3">
    <source>
        <dbReference type="EMBL" id="PZQ24451.1"/>
    </source>
</evidence>
<evidence type="ECO:0000313" key="4">
    <source>
        <dbReference type="Proteomes" id="UP000248597"/>
    </source>
</evidence>
<feature type="signal peptide" evidence="2">
    <location>
        <begin position="1"/>
        <end position="21"/>
    </location>
</feature>
<feature type="region of interest" description="Disordered" evidence="1">
    <location>
        <begin position="1842"/>
        <end position="1894"/>
    </location>
</feature>
<reference evidence="3 4" key="1">
    <citation type="submission" date="2017-08" db="EMBL/GenBank/DDBJ databases">
        <title>Infants hospitalized years apart are colonized by the same room-sourced microbial strains.</title>
        <authorList>
            <person name="Brooks B."/>
            <person name="Olm M.R."/>
            <person name="Firek B.A."/>
            <person name="Baker R."/>
            <person name="Thomas B.C."/>
            <person name="Morowitz M.J."/>
            <person name="Banfield J.F."/>
        </authorList>
    </citation>
    <scope>NUCLEOTIDE SEQUENCE [LARGE SCALE GENOMIC DNA]</scope>
    <source>
        <strain evidence="3">S2_005_003_R2_47</strain>
    </source>
</reference>
<proteinExistence type="predicted"/>
<organism evidence="3 4">
    <name type="scientific">Sphingopyxis macrogoltabida</name>
    <name type="common">Sphingomonas macrogoltabidus</name>
    <dbReference type="NCBI Taxonomy" id="33050"/>
    <lineage>
        <taxon>Bacteria</taxon>
        <taxon>Pseudomonadati</taxon>
        <taxon>Pseudomonadota</taxon>
        <taxon>Alphaproteobacteria</taxon>
        <taxon>Sphingomonadales</taxon>
        <taxon>Sphingomonadaceae</taxon>
        <taxon>Sphingopyxis</taxon>
    </lineage>
</organism>
<feature type="region of interest" description="Disordered" evidence="1">
    <location>
        <begin position="580"/>
        <end position="599"/>
    </location>
</feature>
<sequence length="1894" mass="180403">MQSCAVAAGLIALAHGGPALAQVNGTGTPTVPGAATISPGIDPGTAGPTTDVVVAGSGGNPHAIINWTPTDTAPTGGTINFLPDTEILNFYGTDPAYVVLNRFVTGTGGSISRQIGLYGEVNSYVGSPGGSTNTQGGAIWFYNAGGILIGPDAVMNVGSLILTANDIDTTGGLFGPSGTIRFRGATNSQSAIEISSGAFIGAQVAGSPGDSYIAMVAPRIIQRGAVSADGSTAYVAAESADIRINAGLFDIDVLTGAVDGEAIVHTGGTSGEAHLDASPNDNRIYFVAVPKNDAVSMLVSGRVGYADATVAQTEPNGAVRLAAGYNVVAGELAATPATTTGTANMTVADALFPSSITARASGAMTVGPQQLLPPPFLPAAPPPGQGRVVVNGGNGLFIGDTSATLTVGDNQIVGATGSFTVQSNGPGGSASALVTGGTLAAGTNMSIQGMAMTDAATGNGTSGSASFTQTGGTVSVGALLVGANATGQTRPGVAGSGTGGNAQVNLLGGTFAASSVTVSANGTGGAGQAGDNFMSTITPAGAGGAGQGGQATITIDGASVTVGSMTASAGGTGGTGGTFSSSFGFPANEPGGDGGTGTGGSATINVVSGSLGTDTLTASAAGIGGTGGLHFPSSSSGASTGIGIGGDGGNGQGGSATIALEILATGVLSSVATGNGGAGGFGANGGNGGDGSGGLAQLIVDDFDAAALNVAIDSSAAGGAGSDGGDGAGGNGGDASGGTARFRAQGTNGAAIVTPDYFLVGGNGGAGGAGGLPFSANPTVAPNGGNGGDAIGGTIEVLAIEGATVTLDRSIEQLPAGPILFSSSGFGGDGGTGSDSGFLSGLTGGNGGNGGSGTGGTVRLAANDGTIQTGGINVEIQLGGASGSGGDGGIGTGANGTAGDVSETAGGTASIEAMSTTGGDGGLIDLGPTTITANGDEAGRIALLSGTGGTISMASLSAQALASGPTSGFGGFGDLSEAADGIFVGTQGGVVTIDGGASLATTSAVGVYGENAGIFDVGGDLSIQAGTAIGVRHIGRGAAPTIGAGGNMTATASSSILGDPGTELSAGGTMRLTSVNLGINVDRLAANDIFVNSQGATIVEHAEAVNDFTASFVGLFRTGTNSIITGGDISIFSATSAELGNSTAGGFVSVNAMSIDFNAIDAGLFVDLFASGTAPNLRGIGGGSIAADQSVFLSAYDIAVTGPVAAGTSLLAFGTGGDVGIAQASSAGTTSIFAAGNLTGSYVAGGDIFLNSEGDITASARANGGYVDTSLGDVAEGNLFVDAAGNVTLTDSAAARMFGVNAGQAAAITGGTAGEDMLVIAQTDASLTNVTAGDDIDVRAAGNIALANATTTGLGPDDHSLTYVPFDPNSSSSSGSSVGFTIDSTAANTARIAADAGGAVTGSNWQSGGTTQIAAATGAAAVDGLASAGPISVSADTATIAGRGNVAFASIVTDVGGATVTNDSGSVAIASATIAGTANVRTTGANAITLGQLAANAVDVSAGGTLAVNGVVSGQTIALGGADIAIGSAGRVGAIGSTQTVSLTNSDTDSQTFVGGTGTRNGFHLDAAEIARVFGGSIAVFAPAVTTVGGSSVGTSAPPDLVIDSFTLSGGGNSPNIGPNGFLTLSTPGKARVIGNVQMTNMGSANGLDLIANEALEVILGQGSVRLSNGTAPAGTLTIISDDIIVATTQAIGDVAAATTTDAISTRLAQNDGVTSDEGALFAGRISVNVSGGFYVQNSGAGTDFAQRRGLTFGAGGLDIGTNGPARIVINGVHLGPNGQITGLDAIPLLNVNGSPVNGPGNGFDARSTFNGCIIANPASCAVTGGGNDSFASLFPVQDVVEREEDEKRDETGEGSLPVPLITMRDIDPMTGEPLLDDPVTGAGNDDLWAPPGD</sequence>